<dbReference type="InterPro" id="IPR009050">
    <property type="entry name" value="Globin-like_sf"/>
</dbReference>
<dbReference type="Gene3D" id="3.20.20.450">
    <property type="entry name" value="EAL domain"/>
    <property type="match status" value="1"/>
</dbReference>
<dbReference type="InterPro" id="IPR029787">
    <property type="entry name" value="Nucleotide_cyclase"/>
</dbReference>
<dbReference type="InterPro" id="IPR039379">
    <property type="entry name" value="Protoglobin_sensor_dom"/>
</dbReference>
<dbReference type="Gene3D" id="1.10.490.10">
    <property type="entry name" value="Globins"/>
    <property type="match status" value="1"/>
</dbReference>
<dbReference type="PROSITE" id="PS50883">
    <property type="entry name" value="EAL"/>
    <property type="match status" value="1"/>
</dbReference>
<dbReference type="Pfam" id="PF11563">
    <property type="entry name" value="Protoglobin"/>
    <property type="match status" value="1"/>
</dbReference>
<dbReference type="InterPro" id="IPR012292">
    <property type="entry name" value="Globin/Proto"/>
</dbReference>
<dbReference type="InterPro" id="IPR035919">
    <property type="entry name" value="EAL_sf"/>
</dbReference>
<accession>A0A0K6IV72</accession>
<dbReference type="NCBIfam" id="TIGR00254">
    <property type="entry name" value="GGDEF"/>
    <property type="match status" value="1"/>
</dbReference>
<dbReference type="GO" id="GO:0071111">
    <property type="term" value="F:cyclic-guanylate-specific phosphodiesterase activity"/>
    <property type="evidence" value="ECO:0007669"/>
    <property type="project" value="InterPro"/>
</dbReference>
<dbReference type="EMBL" id="CYHG01000029">
    <property type="protein sequence ID" value="CUB07005.1"/>
    <property type="molecule type" value="Genomic_DNA"/>
</dbReference>
<keyword evidence="6" id="KW-1185">Reference proteome</keyword>
<dbReference type="Gene3D" id="3.30.70.270">
    <property type="match status" value="1"/>
</dbReference>
<dbReference type="CDD" id="cd01068">
    <property type="entry name" value="globin_sensor"/>
    <property type="match status" value="1"/>
</dbReference>
<dbReference type="GO" id="GO:0019825">
    <property type="term" value="F:oxygen binding"/>
    <property type="evidence" value="ECO:0007669"/>
    <property type="project" value="InterPro"/>
</dbReference>
<dbReference type="RefSeq" id="WP_055464857.1">
    <property type="nucleotide sequence ID" value="NZ_CYHG01000029.1"/>
</dbReference>
<sequence length="646" mass="72860">MDRALLPVGDVAAAIGLCNESFEQRKRFIALTLDEERLLQQLQPRMHTYSDQLIEAFYDHLMQFDAVADLLQHDATRVRLKDTQRRYFERLLSGHYDYDYALDRLAVGIAHERIGLKPEWYTGAFGSYLHHFSKALQHEQADSPAQISSVLTALNKLVLLDVTLALDAYSYASQCAIVNARDDVQNLYDEQTRHIQKLAFYDSLTGLPNRNLLGEQVEQMLAIARREGRTLSLIYMDIINLKEINDTLGHEVGDSLLKAVSLRLQQTTREMDLLGRPEQTVGGTLARITGDEFALACFVPDGDAVLSLVARINQAFTEPFQVEGGEVTVHQRFGVVLAPHDGDSYETLLRHADIALHQAKARTDQVCFYDSLLGLKIRERAYLARRLEAALVKGEGLELRFQPQVCLATDQLCGAEVLLRWFDAELGWVSPNQFIPLAEERGLIYMVTRKVLQMAGHQRRIWQEKGFIVPGRIQIKLAVNVSARDLDDSRFANDLLLLLEEEGVSPSDFELELTETGLMRDPEEAINMLHYLKEKGFALAIDDFGTGHSSLNYLKDIDADLLKIDMSFVRNLDCDQANRAIVQTIIATAHIFGMKTLAEGIENKAIVNELKRIGCDYGQGYCFAHPLTANEFEQRWLSSQAADVMA</sequence>
<evidence type="ECO:0000313" key="5">
    <source>
        <dbReference type="EMBL" id="CUB07005.1"/>
    </source>
</evidence>
<proteinExistence type="predicted"/>
<evidence type="ECO:0000256" key="1">
    <source>
        <dbReference type="ARBA" id="ARBA00015125"/>
    </source>
</evidence>
<dbReference type="SMART" id="SM00267">
    <property type="entry name" value="GGDEF"/>
    <property type="match status" value="1"/>
</dbReference>
<feature type="domain" description="EAL" evidence="3">
    <location>
        <begin position="380"/>
        <end position="640"/>
    </location>
</feature>
<evidence type="ECO:0000256" key="2">
    <source>
        <dbReference type="ARBA" id="ARBA00029839"/>
    </source>
</evidence>
<dbReference type="Proteomes" id="UP000182769">
    <property type="component" value="Unassembled WGS sequence"/>
</dbReference>
<dbReference type="PROSITE" id="PS50887">
    <property type="entry name" value="GGDEF"/>
    <property type="match status" value="1"/>
</dbReference>
<dbReference type="PANTHER" id="PTHR33121">
    <property type="entry name" value="CYCLIC DI-GMP PHOSPHODIESTERASE PDEF"/>
    <property type="match status" value="1"/>
</dbReference>
<dbReference type="InterPro" id="IPR001633">
    <property type="entry name" value="EAL_dom"/>
</dbReference>
<gene>
    <name evidence="5" type="ORF">Ga0061065_1296</name>
</gene>
<dbReference type="GO" id="GO:0020037">
    <property type="term" value="F:heme binding"/>
    <property type="evidence" value="ECO:0007669"/>
    <property type="project" value="InterPro"/>
</dbReference>
<dbReference type="Pfam" id="PF00563">
    <property type="entry name" value="EAL"/>
    <property type="match status" value="1"/>
</dbReference>
<evidence type="ECO:0000313" key="6">
    <source>
        <dbReference type="Proteomes" id="UP000182769"/>
    </source>
</evidence>
<dbReference type="InterPro" id="IPR000160">
    <property type="entry name" value="GGDEF_dom"/>
</dbReference>
<name>A0A0K6IV72_9GAMM</name>
<dbReference type="STRING" id="1137284.GCA_001418205_03897"/>
<organism evidence="5 6">
    <name type="scientific">Marinomonas fungiae</name>
    <dbReference type="NCBI Taxonomy" id="1137284"/>
    <lineage>
        <taxon>Bacteria</taxon>
        <taxon>Pseudomonadati</taxon>
        <taxon>Pseudomonadota</taxon>
        <taxon>Gammaproteobacteria</taxon>
        <taxon>Oceanospirillales</taxon>
        <taxon>Oceanospirillaceae</taxon>
        <taxon>Marinomonas</taxon>
    </lineage>
</organism>
<dbReference type="InterPro" id="IPR050706">
    <property type="entry name" value="Cyclic-di-GMP_PDE-like"/>
</dbReference>
<dbReference type="SMART" id="SM00052">
    <property type="entry name" value="EAL"/>
    <property type="match status" value="1"/>
</dbReference>
<protein>
    <recommendedName>
        <fullName evidence="1">Diguanylate cyclase DosC</fullName>
    </recommendedName>
    <alternativeName>
        <fullName evidence="2">Direct oxygen-sensing cyclase</fullName>
    </alternativeName>
</protein>
<evidence type="ECO:0000259" key="3">
    <source>
        <dbReference type="PROSITE" id="PS50883"/>
    </source>
</evidence>
<dbReference type="SUPFAM" id="SSF46458">
    <property type="entry name" value="Globin-like"/>
    <property type="match status" value="1"/>
</dbReference>
<dbReference type="Pfam" id="PF00990">
    <property type="entry name" value="GGDEF"/>
    <property type="match status" value="1"/>
</dbReference>
<dbReference type="CDD" id="cd01949">
    <property type="entry name" value="GGDEF"/>
    <property type="match status" value="1"/>
</dbReference>
<dbReference type="AlphaFoldDB" id="A0A0K6IV72"/>
<dbReference type="SUPFAM" id="SSF55073">
    <property type="entry name" value="Nucleotide cyclase"/>
    <property type="match status" value="1"/>
</dbReference>
<dbReference type="InterPro" id="IPR044398">
    <property type="entry name" value="Globin-sensor_dom"/>
</dbReference>
<reference evidence="6" key="1">
    <citation type="submission" date="2015-08" db="EMBL/GenBank/DDBJ databases">
        <authorList>
            <person name="Varghese N."/>
        </authorList>
    </citation>
    <scope>NUCLEOTIDE SEQUENCE [LARGE SCALE GENOMIC DNA]</scope>
    <source>
        <strain evidence="6">JCM 18476</strain>
    </source>
</reference>
<dbReference type="InterPro" id="IPR043128">
    <property type="entry name" value="Rev_trsase/Diguanyl_cyclase"/>
</dbReference>
<dbReference type="SUPFAM" id="SSF141868">
    <property type="entry name" value="EAL domain-like"/>
    <property type="match status" value="1"/>
</dbReference>
<evidence type="ECO:0000259" key="4">
    <source>
        <dbReference type="PROSITE" id="PS50887"/>
    </source>
</evidence>
<dbReference type="PANTHER" id="PTHR33121:SF70">
    <property type="entry name" value="SIGNALING PROTEIN YKOW"/>
    <property type="match status" value="1"/>
</dbReference>
<feature type="domain" description="GGDEF" evidence="4">
    <location>
        <begin position="229"/>
        <end position="371"/>
    </location>
</feature>
<dbReference type="CDD" id="cd01948">
    <property type="entry name" value="EAL"/>
    <property type="match status" value="1"/>
</dbReference>